<keyword evidence="2" id="KW-1185">Reference proteome</keyword>
<dbReference type="Proteomes" id="UP000002899">
    <property type="component" value="Chromosome II"/>
</dbReference>
<evidence type="ECO:0000313" key="2">
    <source>
        <dbReference type="Proteomes" id="UP000002899"/>
    </source>
</evidence>
<organism evidence="1 2">
    <name type="scientific">Babesia microti (strain RI)</name>
    <dbReference type="NCBI Taxonomy" id="1133968"/>
    <lineage>
        <taxon>Eukaryota</taxon>
        <taxon>Sar</taxon>
        <taxon>Alveolata</taxon>
        <taxon>Apicomplexa</taxon>
        <taxon>Aconoidasida</taxon>
        <taxon>Piroplasmida</taxon>
        <taxon>Babesiidae</taxon>
        <taxon>Babesia</taxon>
    </lineage>
</organism>
<dbReference type="EMBL" id="FO082872">
    <property type="protein sequence ID" value="CCF73376.1"/>
    <property type="molecule type" value="Genomic_DNA"/>
</dbReference>
<dbReference type="KEGG" id="bmic:BMR1_02g01060"/>
<name>I7IG53_BABMR</name>
<reference evidence="1 2" key="2">
    <citation type="journal article" date="2013" name="PLoS ONE">
        <title>Whole genome mapping and re-organization of the nuclear and mitochondrial genomes of Babesia microti isolates.</title>
        <authorList>
            <person name="Cornillot E."/>
            <person name="Dassouli A."/>
            <person name="Garg A."/>
            <person name="Pachikara N."/>
            <person name="Randazzo S."/>
            <person name="Depoix D."/>
            <person name="Carcy B."/>
            <person name="Delbecq S."/>
            <person name="Frutos R."/>
            <person name="Silva J.C."/>
            <person name="Sutton R."/>
            <person name="Krause P.J."/>
            <person name="Mamoun C.B."/>
        </authorList>
    </citation>
    <scope>NUCLEOTIDE SEQUENCE [LARGE SCALE GENOMIC DNA]</scope>
    <source>
        <strain evidence="1 2">RI</strain>
    </source>
</reference>
<reference evidence="1 2" key="1">
    <citation type="journal article" date="2012" name="Nucleic Acids Res.">
        <title>Sequencing of the smallest Apicomplexan genome from the human pathogen Babesia microti.</title>
        <authorList>
            <person name="Cornillot E."/>
            <person name="Hadj-Kaddour K."/>
            <person name="Dassouli A."/>
            <person name="Noel B."/>
            <person name="Ranwez V."/>
            <person name="Vacherie B."/>
            <person name="Augagneur Y."/>
            <person name="Bres V."/>
            <person name="Duclos A."/>
            <person name="Randazzo S."/>
            <person name="Carcy B."/>
            <person name="Debierre-Grockiego F."/>
            <person name="Delbecq S."/>
            <person name="Moubri-Menage K."/>
            <person name="Shams-Eldin H."/>
            <person name="Usmani-Brown S."/>
            <person name="Bringaud F."/>
            <person name="Wincker P."/>
            <person name="Vivares C.P."/>
            <person name="Schwarz R.T."/>
            <person name="Schetters T.P."/>
            <person name="Krause P.J."/>
            <person name="Gorenflot A."/>
            <person name="Berry V."/>
            <person name="Barbe V."/>
            <person name="Ben Mamoun C."/>
        </authorList>
    </citation>
    <scope>NUCLEOTIDE SEQUENCE [LARGE SCALE GENOMIC DNA]</scope>
    <source>
        <strain evidence="1 2">RI</strain>
    </source>
</reference>
<dbReference type="GeneID" id="24424000"/>
<gene>
    <name evidence="1" type="ORF">BMR1_02g01060</name>
</gene>
<dbReference type="AlphaFoldDB" id="I7IG53"/>
<proteinExistence type="predicted"/>
<dbReference type="RefSeq" id="XP_012647985.1">
    <property type="nucleotide sequence ID" value="XM_012792531.1"/>
</dbReference>
<accession>I7IG53</accession>
<dbReference type="VEuPathDB" id="PiroplasmaDB:BMR1_02g01060"/>
<reference evidence="1 2" key="3">
    <citation type="journal article" date="2016" name="Sci. Rep.">
        <title>Genome-wide diversity and gene expression profiling of Babesia microti isolates identify polymorphic genes that mediate host-pathogen interactions.</title>
        <authorList>
            <person name="Silva J.C."/>
            <person name="Cornillot E."/>
            <person name="McCracken C."/>
            <person name="Usmani-Brown S."/>
            <person name="Dwivedi A."/>
            <person name="Ifeonu O.O."/>
            <person name="Crabtree J."/>
            <person name="Gotia H.T."/>
            <person name="Virji A.Z."/>
            <person name="Reynes C."/>
            <person name="Colinge J."/>
            <person name="Kumar V."/>
            <person name="Lawres L."/>
            <person name="Pazzi J.E."/>
            <person name="Pablo J.V."/>
            <person name="Hung C."/>
            <person name="Brancato J."/>
            <person name="Kumari P."/>
            <person name="Orvis J."/>
            <person name="Tretina K."/>
            <person name="Chibucos M."/>
            <person name="Ott S."/>
            <person name="Sadzewicz L."/>
            <person name="Sengamalay N."/>
            <person name="Shetty A.C."/>
            <person name="Su Q."/>
            <person name="Tallon L."/>
            <person name="Fraser C.M."/>
            <person name="Frutos R."/>
            <person name="Molina D.M."/>
            <person name="Krause P.J."/>
            <person name="Ben Mamoun C."/>
        </authorList>
    </citation>
    <scope>NUCLEOTIDE SEQUENCE [LARGE SCALE GENOMIC DNA]</scope>
    <source>
        <strain evidence="1 2">RI</strain>
    </source>
</reference>
<sequence>MHENYKDQIYMECIIDFNAYLIVKIPQFSNTFINNKNFVTELNFLIKYYFDNCINLSELYKIISFTSLLLEYEHNSYNLLLSTFEKIMSNVLKGIDREYTNELVVNILYLILFLNRKGVFWEILHSSNLFLDIVKIMQNFIVSKRCNEETKMCILTIISEVCQHKHISNYLLYATGMCEWLIESIRINSIEVATMSLVCIRDNFITCRSFKLHASYEGINLLVSLVVVKNVTDVTYLVKLLLMIEKCFHMYSDENTITGSNILIFKIMNQSLLLENYYQSITFDSEIDEITTILDEIRNYFCKSNSNNLVKLDPLRLIQAIKDNGKISSKHAKQIGFEIILISNSFIFAIRPFLIEFNEETFELLHTIIICICVNNSFTPSIVNKIDENDAIFDKIYNIFKKTTLDTWKWLLNQNSYLRIKRKLIYSFIKQLIIKIDILDRYKCLYMIFSYFNVEKSLSLIKGHQNIFNQYNQWNIGEGECDTYTILVPLFVKKIIPLCIKYFMVKPLKFENEIGISFRHLYNVTLWTTNELVKNNIQIEVDRSKAVLLSLSDIISFSLSSERQIQLNSFYFIAIIIKLTYITNKNALNHNYLLSEFDKLLSLISKVSNMAHSLASTALLVRINNDFDVFRHIEDDTNNYFRKLFQGQKVTNMDPNANNSKKLTLTWTTWNKYFDNNLIVNNLAMDTMLALVESQVFTGLFIEIYSATSTKLCVLNCTYLVEMIFDQQIRKEYNNMKWIMLYTKEINLAICLSQFIRQAIDILFSDWWFTSYPFDMLEEYQQSLFKFLNPDT</sequence>
<protein>
    <submittedName>
        <fullName evidence="1">Uncharacterized protein</fullName>
    </submittedName>
</protein>
<evidence type="ECO:0000313" key="1">
    <source>
        <dbReference type="EMBL" id="CCF73376.1"/>
    </source>
</evidence>